<evidence type="ECO:0000313" key="2">
    <source>
        <dbReference type="EMBL" id="SHK55554.1"/>
    </source>
</evidence>
<dbReference type="Pfam" id="PF13403">
    <property type="entry name" value="Hint_2"/>
    <property type="match status" value="1"/>
</dbReference>
<reference evidence="2 3" key="1">
    <citation type="submission" date="2016-11" db="EMBL/GenBank/DDBJ databases">
        <authorList>
            <person name="Varghese N."/>
            <person name="Submissions S."/>
        </authorList>
    </citation>
    <scope>NUCLEOTIDE SEQUENCE [LARGE SCALE GENOMIC DNA]</scope>
    <source>
        <strain evidence="2 3">DSM 29620</strain>
    </source>
</reference>
<dbReference type="AlphaFoldDB" id="A0A1H0E7H5"/>
<sequence>MAVISDQFFVLDPGSAPSYGTALTVQQFAINDANNDNYVSTSAGDTVGGLTVTSVWVGDQIRVRWPDNTTQWITGVTFYRSGGSAVFTPTDGTVLQNATFLSSTWVNTSTQVPLGDLGPACFGLGTLIETDRGVRPIETLTAGQLVRTLDNGLQPVRWIGRTTVRACENYAPVHIAPGALGNMRALIVSQQHRVLLRSWQAELMFGEPEVLVAAKHLVNGDTIHIRAGGSVTYLHLLFDRHEVVFSEGIATESYFADGAADRPADAQSAEILALFPELAARHPLHGIPARPVLRGYEAATLVA</sequence>
<dbReference type="InterPro" id="IPR036844">
    <property type="entry name" value="Hint_dom_sf"/>
</dbReference>
<dbReference type="EMBL" id="FQZZ01000006">
    <property type="protein sequence ID" value="SHK55554.1"/>
    <property type="molecule type" value="Genomic_DNA"/>
</dbReference>
<dbReference type="InterPro" id="IPR028992">
    <property type="entry name" value="Hedgehog/Intein_dom"/>
</dbReference>
<evidence type="ECO:0000313" key="3">
    <source>
        <dbReference type="Proteomes" id="UP000324252"/>
    </source>
</evidence>
<evidence type="ECO:0000259" key="1">
    <source>
        <dbReference type="Pfam" id="PF13403"/>
    </source>
</evidence>
<feature type="domain" description="Hedgehog/Intein (Hint)" evidence="1">
    <location>
        <begin position="121"/>
        <end position="256"/>
    </location>
</feature>
<name>A0A1H0E7H5_9RHOB</name>
<protein>
    <submittedName>
        <fullName evidence="2">Hint domain-containing protein</fullName>
    </submittedName>
</protein>
<accession>A0A1H0E7H5</accession>
<organism evidence="2 3">
    <name type="scientific">Lutimaribacter pacificus</name>
    <dbReference type="NCBI Taxonomy" id="391948"/>
    <lineage>
        <taxon>Bacteria</taxon>
        <taxon>Pseudomonadati</taxon>
        <taxon>Pseudomonadota</taxon>
        <taxon>Alphaproteobacteria</taxon>
        <taxon>Rhodobacterales</taxon>
        <taxon>Roseobacteraceae</taxon>
        <taxon>Lutimaribacter</taxon>
    </lineage>
</organism>
<dbReference type="Gene3D" id="2.170.16.10">
    <property type="entry name" value="Hedgehog/Intein (Hint) domain"/>
    <property type="match status" value="1"/>
</dbReference>
<dbReference type="SUPFAM" id="SSF51294">
    <property type="entry name" value="Hedgehog/intein (Hint) domain"/>
    <property type="match status" value="1"/>
</dbReference>
<dbReference type="Proteomes" id="UP000324252">
    <property type="component" value="Unassembled WGS sequence"/>
</dbReference>
<gene>
    <name evidence="2" type="ORF">SAMN05444142_106172</name>
</gene>
<keyword evidence="3" id="KW-1185">Reference proteome</keyword>
<proteinExistence type="predicted"/>